<protein>
    <recommendedName>
        <fullName evidence="2">N-acetyltransferase domain-containing protein</fullName>
    </recommendedName>
</protein>
<evidence type="ECO:0000313" key="4">
    <source>
        <dbReference type="Proteomes" id="UP000800041"/>
    </source>
</evidence>
<keyword evidence="4" id="KW-1185">Reference proteome</keyword>
<name>A0A6G1GSZ3_9PEZI</name>
<reference evidence="3" key="1">
    <citation type="journal article" date="2020" name="Stud. Mycol.">
        <title>101 Dothideomycetes genomes: a test case for predicting lifestyles and emergence of pathogens.</title>
        <authorList>
            <person name="Haridas S."/>
            <person name="Albert R."/>
            <person name="Binder M."/>
            <person name="Bloem J."/>
            <person name="Labutti K."/>
            <person name="Salamov A."/>
            <person name="Andreopoulos B."/>
            <person name="Baker S."/>
            <person name="Barry K."/>
            <person name="Bills G."/>
            <person name="Bluhm B."/>
            <person name="Cannon C."/>
            <person name="Castanera R."/>
            <person name="Culley D."/>
            <person name="Daum C."/>
            <person name="Ezra D."/>
            <person name="Gonzalez J."/>
            <person name="Henrissat B."/>
            <person name="Kuo A."/>
            <person name="Liang C."/>
            <person name="Lipzen A."/>
            <person name="Lutzoni F."/>
            <person name="Magnuson J."/>
            <person name="Mondo S."/>
            <person name="Nolan M."/>
            <person name="Ohm R."/>
            <person name="Pangilinan J."/>
            <person name="Park H.-J."/>
            <person name="Ramirez L."/>
            <person name="Alfaro M."/>
            <person name="Sun H."/>
            <person name="Tritt A."/>
            <person name="Yoshinaga Y."/>
            <person name="Zwiers L.-H."/>
            <person name="Turgeon B."/>
            <person name="Goodwin S."/>
            <person name="Spatafora J."/>
            <person name="Crous P."/>
            <person name="Grigoriev I."/>
        </authorList>
    </citation>
    <scope>NUCLEOTIDE SEQUENCE</scope>
    <source>
        <strain evidence="3">CBS 113979</strain>
    </source>
</reference>
<feature type="region of interest" description="Disordered" evidence="1">
    <location>
        <begin position="47"/>
        <end position="66"/>
    </location>
</feature>
<accession>A0A6G1GSZ3</accession>
<evidence type="ECO:0000256" key="1">
    <source>
        <dbReference type="SAM" id="MobiDB-lite"/>
    </source>
</evidence>
<dbReference type="InterPro" id="IPR000182">
    <property type="entry name" value="GNAT_dom"/>
</dbReference>
<dbReference type="Proteomes" id="UP000800041">
    <property type="component" value="Unassembled WGS sequence"/>
</dbReference>
<dbReference type="EMBL" id="ML977172">
    <property type="protein sequence ID" value="KAF1983879.1"/>
    <property type="molecule type" value="Genomic_DNA"/>
</dbReference>
<evidence type="ECO:0000313" key="3">
    <source>
        <dbReference type="EMBL" id="KAF1983879.1"/>
    </source>
</evidence>
<dbReference type="SUPFAM" id="SSF55729">
    <property type="entry name" value="Acyl-CoA N-acyltransferases (Nat)"/>
    <property type="match status" value="1"/>
</dbReference>
<evidence type="ECO:0000259" key="2">
    <source>
        <dbReference type="Pfam" id="PF13302"/>
    </source>
</evidence>
<dbReference type="Pfam" id="PF13302">
    <property type="entry name" value="Acetyltransf_3"/>
    <property type="match status" value="1"/>
</dbReference>
<feature type="domain" description="N-acetyltransferase" evidence="2">
    <location>
        <begin position="1"/>
        <end position="43"/>
    </location>
</feature>
<dbReference type="AlphaFoldDB" id="A0A6G1GSZ3"/>
<dbReference type="Gene3D" id="3.40.630.30">
    <property type="match status" value="1"/>
</dbReference>
<feature type="compositionally biased region" description="Basic and acidic residues" evidence="1">
    <location>
        <begin position="85"/>
        <end position="99"/>
    </location>
</feature>
<proteinExistence type="predicted"/>
<gene>
    <name evidence="3" type="ORF">K402DRAFT_157864</name>
</gene>
<feature type="region of interest" description="Disordered" evidence="1">
    <location>
        <begin position="81"/>
        <end position="100"/>
    </location>
</feature>
<dbReference type="InterPro" id="IPR016181">
    <property type="entry name" value="Acyl_CoA_acyltransferase"/>
</dbReference>
<feature type="compositionally biased region" description="Basic and acidic residues" evidence="1">
    <location>
        <begin position="49"/>
        <end position="66"/>
    </location>
</feature>
<sequence>MSEALRAFIPAWIEWDMNSSVLVAWINPQNDRSRRVLEKCGFVSQNGDMRSERQGRDGAEMVDGRRKLSEDQEQALRSLLQEMGLQERKPAEIEEEEKRQRTRRNISYVFHRKTRYPATEYTARSSTNADCTAYTGVLGASTTLKEMETAQIPAY</sequence>
<dbReference type="GO" id="GO:0016747">
    <property type="term" value="F:acyltransferase activity, transferring groups other than amino-acyl groups"/>
    <property type="evidence" value="ECO:0007669"/>
    <property type="project" value="InterPro"/>
</dbReference>
<organism evidence="3 4">
    <name type="scientific">Aulographum hederae CBS 113979</name>
    <dbReference type="NCBI Taxonomy" id="1176131"/>
    <lineage>
        <taxon>Eukaryota</taxon>
        <taxon>Fungi</taxon>
        <taxon>Dikarya</taxon>
        <taxon>Ascomycota</taxon>
        <taxon>Pezizomycotina</taxon>
        <taxon>Dothideomycetes</taxon>
        <taxon>Pleosporomycetidae</taxon>
        <taxon>Aulographales</taxon>
        <taxon>Aulographaceae</taxon>
    </lineage>
</organism>